<feature type="compositionally biased region" description="Basic and acidic residues" evidence="1">
    <location>
        <begin position="1"/>
        <end position="10"/>
    </location>
</feature>
<keyword evidence="3" id="KW-1185">Reference proteome</keyword>
<sequence>MLLSRAEGKRKSSKGIPEGPMITGPLDPNARIIDRMTTIEPLDMAYKLNIRFNLCMAYAARSAKSFIAKELETARQDLEKSQKTNGDLTRRQLQWSNNDMKDALAADQKRLADEHKFLSEEVRNESFKGFEQGIVQCHYFFHVPLNHPKYDVMKEVVDGKLVTMFQPRSTFRQSKHPNLSKLLRLVMKRLRLSQGEFVYGITEGHDAGVPSALGQGEFVYGITKRRNDSLWKLLPLLVKVHSSMESSSDVMQEFFMEAPSALSRAKVNSSMESPSGMMHDSLWKLLPLLAEVNSSTESPRGPMQEVPSTLVQVEFIYGITERRHARNSFYSWLRLISLWNHRAARCRSSLWKLLPLLVEVNLSMKSPSGAMQEFSIEAFSTLSRGEFVYRIIEQRHTRIPAKKLVDRYTNN</sequence>
<evidence type="ECO:0000256" key="1">
    <source>
        <dbReference type="SAM" id="MobiDB-lite"/>
    </source>
</evidence>
<dbReference type="Proteomes" id="UP001374535">
    <property type="component" value="Chromosome 1"/>
</dbReference>
<organism evidence="2 3">
    <name type="scientific">Vigna mungo</name>
    <name type="common">Black gram</name>
    <name type="synonym">Phaseolus mungo</name>
    <dbReference type="NCBI Taxonomy" id="3915"/>
    <lineage>
        <taxon>Eukaryota</taxon>
        <taxon>Viridiplantae</taxon>
        <taxon>Streptophyta</taxon>
        <taxon>Embryophyta</taxon>
        <taxon>Tracheophyta</taxon>
        <taxon>Spermatophyta</taxon>
        <taxon>Magnoliopsida</taxon>
        <taxon>eudicotyledons</taxon>
        <taxon>Gunneridae</taxon>
        <taxon>Pentapetalae</taxon>
        <taxon>rosids</taxon>
        <taxon>fabids</taxon>
        <taxon>Fabales</taxon>
        <taxon>Fabaceae</taxon>
        <taxon>Papilionoideae</taxon>
        <taxon>50 kb inversion clade</taxon>
        <taxon>NPAAA clade</taxon>
        <taxon>indigoferoid/millettioid clade</taxon>
        <taxon>Phaseoleae</taxon>
        <taxon>Vigna</taxon>
    </lineage>
</organism>
<accession>A0AAQ3PB52</accession>
<feature type="region of interest" description="Disordered" evidence="1">
    <location>
        <begin position="1"/>
        <end position="23"/>
    </location>
</feature>
<evidence type="ECO:0000313" key="3">
    <source>
        <dbReference type="Proteomes" id="UP001374535"/>
    </source>
</evidence>
<dbReference type="AlphaFoldDB" id="A0AAQ3PB52"/>
<evidence type="ECO:0000313" key="2">
    <source>
        <dbReference type="EMBL" id="WVZ24344.1"/>
    </source>
</evidence>
<name>A0AAQ3PB52_VIGMU</name>
<gene>
    <name evidence="2" type="ORF">V8G54_002888</name>
</gene>
<dbReference type="EMBL" id="CP144700">
    <property type="protein sequence ID" value="WVZ24344.1"/>
    <property type="molecule type" value="Genomic_DNA"/>
</dbReference>
<protein>
    <submittedName>
        <fullName evidence="2">Uncharacterized protein</fullName>
    </submittedName>
</protein>
<reference evidence="2 3" key="1">
    <citation type="journal article" date="2023" name="Life. Sci Alliance">
        <title>Evolutionary insights into 3D genome organization and epigenetic landscape of Vigna mungo.</title>
        <authorList>
            <person name="Junaid A."/>
            <person name="Singh B."/>
            <person name="Bhatia S."/>
        </authorList>
    </citation>
    <scope>NUCLEOTIDE SEQUENCE [LARGE SCALE GENOMIC DNA]</scope>
    <source>
        <strain evidence="2">Urdbean</strain>
    </source>
</reference>
<proteinExistence type="predicted"/>